<dbReference type="InterPro" id="IPR001753">
    <property type="entry name" value="Enoyl-CoA_hydra/iso"/>
</dbReference>
<dbReference type="RefSeq" id="WP_381430566.1">
    <property type="nucleotide sequence ID" value="NZ_JBHSNO010000001.1"/>
</dbReference>
<protein>
    <submittedName>
        <fullName evidence="3">Enoyl-CoA hydratase/isomerase family protein</fullName>
    </submittedName>
</protein>
<evidence type="ECO:0000256" key="1">
    <source>
        <dbReference type="ARBA" id="ARBA00005254"/>
    </source>
</evidence>
<dbReference type="SUPFAM" id="SSF52096">
    <property type="entry name" value="ClpP/crotonase"/>
    <property type="match status" value="1"/>
</dbReference>
<dbReference type="Gene3D" id="3.90.226.10">
    <property type="entry name" value="2-enoyl-CoA Hydratase, Chain A, domain 1"/>
    <property type="match status" value="1"/>
</dbReference>
<keyword evidence="4" id="KW-1185">Reference proteome</keyword>
<sequence length="258" mass="28950">MKSSLKLEISDQVAVLTLNNPQQLNAITLEMREELLKVLSDCEKSPEVRVIVLKGEGANFCSGSSINGMGNRTALETFDHMKKMIEVIKRIRNMEKIVISMVDGYAFGAGFSLAIAADMVYTSPEAKFGLAFNKIGLMPDCGLSYFLPRLVGPHKAKEWILHASIISAEEAKEYRIVNDIFPKEELYSVVMERAKSIAAGPFYANIMTKSIIDRSDRMNMEEVLEAERYAQTILQQTEDHREGINAFRNKVTPVFMGK</sequence>
<dbReference type="InterPro" id="IPR014748">
    <property type="entry name" value="Enoyl-CoA_hydra_C"/>
</dbReference>
<evidence type="ECO:0000313" key="3">
    <source>
        <dbReference type="EMBL" id="MFC5587762.1"/>
    </source>
</evidence>
<dbReference type="PROSITE" id="PS00166">
    <property type="entry name" value="ENOYL_COA_HYDRATASE"/>
    <property type="match status" value="1"/>
</dbReference>
<dbReference type="CDD" id="cd06558">
    <property type="entry name" value="crotonase-like"/>
    <property type="match status" value="1"/>
</dbReference>
<comment type="caution">
    <text evidence="3">The sequence shown here is derived from an EMBL/GenBank/DDBJ whole genome shotgun (WGS) entry which is preliminary data.</text>
</comment>
<dbReference type="EMBL" id="JBHSNO010000001">
    <property type="protein sequence ID" value="MFC5587762.1"/>
    <property type="molecule type" value="Genomic_DNA"/>
</dbReference>
<dbReference type="InterPro" id="IPR018376">
    <property type="entry name" value="Enoyl-CoA_hyd/isom_CS"/>
</dbReference>
<reference evidence="4" key="1">
    <citation type="journal article" date="2019" name="Int. J. Syst. Evol. Microbiol.">
        <title>The Global Catalogue of Microorganisms (GCM) 10K type strain sequencing project: providing services to taxonomists for standard genome sequencing and annotation.</title>
        <authorList>
            <consortium name="The Broad Institute Genomics Platform"/>
            <consortium name="The Broad Institute Genome Sequencing Center for Infectious Disease"/>
            <person name="Wu L."/>
            <person name="Ma J."/>
        </authorList>
    </citation>
    <scope>NUCLEOTIDE SEQUENCE [LARGE SCALE GENOMIC DNA]</scope>
    <source>
        <strain evidence="4">CGMCC 4.1434</strain>
    </source>
</reference>
<gene>
    <name evidence="3" type="ORF">ACFPRA_02410</name>
</gene>
<evidence type="ECO:0000313" key="4">
    <source>
        <dbReference type="Proteomes" id="UP001596109"/>
    </source>
</evidence>
<dbReference type="Proteomes" id="UP001596109">
    <property type="component" value="Unassembled WGS sequence"/>
</dbReference>
<dbReference type="PANTHER" id="PTHR43459:SF1">
    <property type="entry name" value="EG:BACN32G11.4 PROTEIN"/>
    <property type="match status" value="1"/>
</dbReference>
<dbReference type="Gene3D" id="1.10.12.10">
    <property type="entry name" value="Lyase 2-enoyl-coa Hydratase, Chain A, domain 2"/>
    <property type="match status" value="1"/>
</dbReference>
<name>A0ABW0TEB7_9BACL</name>
<proteinExistence type="inferred from homology"/>
<dbReference type="InterPro" id="IPR029045">
    <property type="entry name" value="ClpP/crotonase-like_dom_sf"/>
</dbReference>
<accession>A0ABW0TEB7</accession>
<dbReference type="Pfam" id="PF00378">
    <property type="entry name" value="ECH_1"/>
    <property type="match status" value="1"/>
</dbReference>
<dbReference type="PANTHER" id="PTHR43459">
    <property type="entry name" value="ENOYL-COA HYDRATASE"/>
    <property type="match status" value="1"/>
</dbReference>
<organism evidence="3 4">
    <name type="scientific">Sporosarcina soli</name>
    <dbReference type="NCBI Taxonomy" id="334736"/>
    <lineage>
        <taxon>Bacteria</taxon>
        <taxon>Bacillati</taxon>
        <taxon>Bacillota</taxon>
        <taxon>Bacilli</taxon>
        <taxon>Bacillales</taxon>
        <taxon>Caryophanaceae</taxon>
        <taxon>Sporosarcina</taxon>
    </lineage>
</organism>
<comment type="similarity">
    <text evidence="1 2">Belongs to the enoyl-CoA hydratase/isomerase family.</text>
</comment>
<evidence type="ECO:0000256" key="2">
    <source>
        <dbReference type="RuleBase" id="RU003707"/>
    </source>
</evidence>